<dbReference type="OrthoDB" id="224753at2"/>
<dbReference type="KEGG" id="pbor:BSF38_01573"/>
<reference evidence="6" key="1">
    <citation type="submission" date="2016-12" db="EMBL/GenBank/DDBJ databases">
        <title>Comparative genomics of four Isosphaeraceae planctomycetes: a common pool of plasmids and glycoside hydrolase genes.</title>
        <authorList>
            <person name="Ivanova A."/>
        </authorList>
    </citation>
    <scope>NUCLEOTIDE SEQUENCE [LARGE SCALE GENOMIC DNA]</scope>
    <source>
        <strain evidence="6">PX4</strain>
    </source>
</reference>
<name>A0A1U7CMH1_9BACT</name>
<evidence type="ECO:0000259" key="4">
    <source>
        <dbReference type="Pfam" id="PF20014"/>
    </source>
</evidence>
<dbReference type="RefSeq" id="WP_076344520.1">
    <property type="nucleotide sequence ID" value="NZ_CP019082.1"/>
</dbReference>
<feature type="domain" description="GTPase-associated protein 1 N-terminal" evidence="3">
    <location>
        <begin position="1"/>
        <end position="126"/>
    </location>
</feature>
<feature type="coiled-coil region" evidence="1">
    <location>
        <begin position="712"/>
        <end position="746"/>
    </location>
</feature>
<dbReference type="InterPro" id="IPR045402">
    <property type="entry name" value="GAP1-N2"/>
</dbReference>
<organism evidence="5 6">
    <name type="scientific">Paludisphaera borealis</name>
    <dbReference type="NCBI Taxonomy" id="1387353"/>
    <lineage>
        <taxon>Bacteria</taxon>
        <taxon>Pseudomonadati</taxon>
        <taxon>Planctomycetota</taxon>
        <taxon>Planctomycetia</taxon>
        <taxon>Isosphaerales</taxon>
        <taxon>Isosphaeraceae</taxon>
        <taxon>Paludisphaera</taxon>
    </lineage>
</organism>
<protein>
    <submittedName>
        <fullName evidence="5">Uncharacterized protein</fullName>
    </submittedName>
</protein>
<dbReference type="STRING" id="1387353.BSF38_01573"/>
<evidence type="ECO:0000313" key="6">
    <source>
        <dbReference type="Proteomes" id="UP000186309"/>
    </source>
</evidence>
<evidence type="ECO:0000259" key="3">
    <source>
        <dbReference type="Pfam" id="PF20013"/>
    </source>
</evidence>
<accession>A0A1U7CMH1</accession>
<keyword evidence="1" id="KW-0175">Coiled coil</keyword>
<feature type="compositionally biased region" description="Low complexity" evidence="2">
    <location>
        <begin position="437"/>
        <end position="448"/>
    </location>
</feature>
<dbReference type="EMBL" id="CP019082">
    <property type="protein sequence ID" value="APW60109.1"/>
    <property type="molecule type" value="Genomic_DNA"/>
</dbReference>
<dbReference type="Pfam" id="PF20014">
    <property type="entry name" value="GAP1-M"/>
    <property type="match status" value="1"/>
</dbReference>
<dbReference type="Proteomes" id="UP000186309">
    <property type="component" value="Chromosome"/>
</dbReference>
<evidence type="ECO:0000256" key="1">
    <source>
        <dbReference type="SAM" id="Coils"/>
    </source>
</evidence>
<proteinExistence type="predicted"/>
<keyword evidence="6" id="KW-1185">Reference proteome</keyword>
<dbReference type="AlphaFoldDB" id="A0A1U7CMH1"/>
<evidence type="ECO:0000313" key="5">
    <source>
        <dbReference type="EMBL" id="APW60109.1"/>
    </source>
</evidence>
<evidence type="ECO:0000256" key="2">
    <source>
        <dbReference type="SAM" id="MobiDB-lite"/>
    </source>
</evidence>
<gene>
    <name evidence="5" type="ORF">BSF38_01573</name>
</gene>
<dbReference type="Pfam" id="PF20013">
    <property type="entry name" value="GAP1-N2"/>
    <property type="match status" value="1"/>
</dbReference>
<feature type="compositionally biased region" description="Pro residues" evidence="2">
    <location>
        <begin position="409"/>
        <end position="426"/>
    </location>
</feature>
<feature type="region of interest" description="Disordered" evidence="2">
    <location>
        <begin position="400"/>
        <end position="448"/>
    </location>
</feature>
<dbReference type="InterPro" id="IPR045401">
    <property type="entry name" value="GAP1-M"/>
</dbReference>
<sequence length="788" mass="85871">MSQELHYTSVPRGLQAGSRGFCTVAVTPSLSGPLRERLEGLSGYQQIFPPHDPDAARNPVVFAHHRLNLGGRLSSVLSRVSFAGLDYTERSNKYAHHVVVDPSERPTAGPAWLLSQPGFMDHSWQGEPRLLSSGRPVPQGDHPGGVAHAWETVTGDAGWAGALAESFLAAPGRPAFLVFDPGQDLLSLFVEALALIPPEKRWDVEFNTYFTQLPQGLTCAWRGVVAGTPLAKQAARTPGALVIDLRAALGQAQGGPLVDQARTGLLRLVPDKLIETPDPSEQDRRWQAEAPPEGARLAKPIADEERVPAYDVRLGPPTFRSGSKRSTLVHPTPRSGARTAWWIAGSLAAFGLLGMLSFFMWRGSESTDVIEQATKAVETKRKIAAEVQVGPAAKVDAAKEAVPITAEPNPAPKPEPVPKPSPPPFVGPLSADKTPNAAATSPDPARAAQLDPLPTFIELPKPPASGLGPQIRTEQTYRIPHDVKALELVLEPDNLRATSIDVQGSDPSRRSWAIEVPSAGLSATVKLAQFETAGDRLTFSWNVEEVRKRPEMAEAFLDSLLSVETTSQGRRHIALRALKLPSKAAISLIEPGKKAEGLKPRTLRRPWAESSDLENPKAESWALENSKWDLCIRMCRIDVVDEKSQKLSPGVPKPEPNGGGQNLEIMEGRLWMKIIPDGRFVNATLNFDAKTTKDIKKLESLKAASLTRNAKLKDLMRNHEAHKTEIDDLEAENEELDKMKKELEPVIHVYNLVDHAVKAELSLIMAIRMKDGSFIDIARIGAYADQPK</sequence>
<feature type="domain" description="GTPase-associated protein 1 middle" evidence="4">
    <location>
        <begin position="149"/>
        <end position="246"/>
    </location>
</feature>